<dbReference type="EMBL" id="CAJNOC010000075">
    <property type="protein sequence ID" value="CAF0712624.1"/>
    <property type="molecule type" value="Genomic_DNA"/>
</dbReference>
<name>A0A813M7A1_9BILA</name>
<dbReference type="InterPro" id="IPR026620">
    <property type="entry name" value="TMEM177"/>
</dbReference>
<accession>A0A813M7A1</accession>
<sequence length="367" mass="43011">MYRFLRENSQFIAATLVAGYVGTSVTYKINKGDLLRENYEFLTKKNTYLGLSIKEEENAKKFLYRLNDYEKNYEFFRSNTLDFISFGFNKTRNGAQIGLPLSYFANSKSEICELIPENGFEHFLGQTISLENLNQKLTSEQIENFNNSLILSQDAKLFALAREVANTQNFFRSIIENIIEFSCLFIAYWFSYVFSRGYKFQYLQRKRLYVFSGLTALSIIFSSKLITKKILEESNDSKACQMGLDCCEGSIEFYDKELERNRLLRLVLPDGEKLIDSEGNIMKQSVHLPFTNYYFYMNNTGIKLTERRENCRKELIKMIQKLSDQFDAEQTKKFQESTESIEESTNNKELKIFKAIRLQLENLSRPK</sequence>
<keyword evidence="1" id="KW-1133">Transmembrane helix</keyword>
<keyword evidence="1" id="KW-0812">Transmembrane</keyword>
<dbReference type="OrthoDB" id="110174at2759"/>
<dbReference type="PANTHER" id="PTHR21824:SF4">
    <property type="entry name" value="TRANSMEMBRANE PROTEIN 177"/>
    <property type="match status" value="1"/>
</dbReference>
<dbReference type="GO" id="GO:0016020">
    <property type="term" value="C:membrane"/>
    <property type="evidence" value="ECO:0007669"/>
    <property type="project" value="TreeGrafter"/>
</dbReference>
<reference evidence="2" key="1">
    <citation type="submission" date="2021-02" db="EMBL/GenBank/DDBJ databases">
        <authorList>
            <person name="Nowell W R."/>
        </authorList>
    </citation>
    <scope>NUCLEOTIDE SEQUENCE</scope>
    <source>
        <strain evidence="2">Ploen Becks lab</strain>
    </source>
</reference>
<evidence type="ECO:0008006" key="4">
    <source>
        <dbReference type="Google" id="ProtNLM"/>
    </source>
</evidence>
<keyword evidence="1" id="KW-0472">Membrane</keyword>
<protein>
    <recommendedName>
        <fullName evidence="4">Transmembrane protein 177</fullName>
    </recommendedName>
</protein>
<dbReference type="PANTHER" id="PTHR21824">
    <property type="entry name" value="TRANSMEMBRANE PROTEIN 177"/>
    <property type="match status" value="1"/>
</dbReference>
<dbReference type="AlphaFoldDB" id="A0A813M7A1"/>
<gene>
    <name evidence="2" type="ORF">OXX778_LOCUS1242</name>
</gene>
<dbReference type="Proteomes" id="UP000663879">
    <property type="component" value="Unassembled WGS sequence"/>
</dbReference>
<evidence type="ECO:0000256" key="1">
    <source>
        <dbReference type="SAM" id="Phobius"/>
    </source>
</evidence>
<feature type="transmembrane region" description="Helical" evidence="1">
    <location>
        <begin position="207"/>
        <end position="226"/>
    </location>
</feature>
<evidence type="ECO:0000313" key="2">
    <source>
        <dbReference type="EMBL" id="CAF0712624.1"/>
    </source>
</evidence>
<evidence type="ECO:0000313" key="3">
    <source>
        <dbReference type="Proteomes" id="UP000663879"/>
    </source>
</evidence>
<feature type="transmembrane region" description="Helical" evidence="1">
    <location>
        <begin position="178"/>
        <end position="195"/>
    </location>
</feature>
<organism evidence="2 3">
    <name type="scientific">Brachionus calyciflorus</name>
    <dbReference type="NCBI Taxonomy" id="104777"/>
    <lineage>
        <taxon>Eukaryota</taxon>
        <taxon>Metazoa</taxon>
        <taxon>Spiralia</taxon>
        <taxon>Gnathifera</taxon>
        <taxon>Rotifera</taxon>
        <taxon>Eurotatoria</taxon>
        <taxon>Monogononta</taxon>
        <taxon>Pseudotrocha</taxon>
        <taxon>Ploima</taxon>
        <taxon>Brachionidae</taxon>
        <taxon>Brachionus</taxon>
    </lineage>
</organism>
<comment type="caution">
    <text evidence="2">The sequence shown here is derived from an EMBL/GenBank/DDBJ whole genome shotgun (WGS) entry which is preliminary data.</text>
</comment>
<proteinExistence type="predicted"/>
<keyword evidence="3" id="KW-1185">Reference proteome</keyword>